<dbReference type="InterPro" id="IPR051257">
    <property type="entry name" value="Diverse_CBS-Domain"/>
</dbReference>
<comment type="caution">
    <text evidence="4">The sequence shown here is derived from an EMBL/GenBank/DDBJ whole genome shotgun (WGS) entry which is preliminary data.</text>
</comment>
<proteinExistence type="predicted"/>
<keyword evidence="1 2" id="KW-0129">CBS domain</keyword>
<evidence type="ECO:0000256" key="1">
    <source>
        <dbReference type="ARBA" id="ARBA00023122"/>
    </source>
</evidence>
<name>A0A7C4AHB9_9BACT</name>
<dbReference type="CDD" id="cd04584">
    <property type="entry name" value="CBS_pair_AcuB_like"/>
    <property type="match status" value="1"/>
</dbReference>
<dbReference type="PROSITE" id="PS51371">
    <property type="entry name" value="CBS"/>
    <property type="match status" value="2"/>
</dbReference>
<dbReference type="PANTHER" id="PTHR43080:SF2">
    <property type="entry name" value="CBS DOMAIN-CONTAINING PROTEIN"/>
    <property type="match status" value="1"/>
</dbReference>
<dbReference type="InterPro" id="IPR046342">
    <property type="entry name" value="CBS_dom_sf"/>
</dbReference>
<evidence type="ECO:0000259" key="3">
    <source>
        <dbReference type="PROSITE" id="PS51371"/>
    </source>
</evidence>
<organism evidence="4">
    <name type="scientific">Fundidesulfovibrio putealis</name>
    <dbReference type="NCBI Taxonomy" id="270496"/>
    <lineage>
        <taxon>Bacteria</taxon>
        <taxon>Pseudomonadati</taxon>
        <taxon>Thermodesulfobacteriota</taxon>
        <taxon>Desulfovibrionia</taxon>
        <taxon>Desulfovibrionales</taxon>
        <taxon>Desulfovibrionaceae</taxon>
        <taxon>Fundidesulfovibrio</taxon>
    </lineage>
</organism>
<dbReference type="EMBL" id="DSRP01000498">
    <property type="protein sequence ID" value="HGG92737.1"/>
    <property type="molecule type" value="Genomic_DNA"/>
</dbReference>
<sequence>MLVGDWMLKDVTTVTEDVSMIKAGRIMQQRGIRRLPVVDGEGRLSGIVTERDIKAASPSKATSLDIYEMTRLLSEIRVRDIMIKNPIRIRPSDTVERAAAIMRDNKVGGLPVTDADDKVVGIITDTDIFRLFTLVSGVDLGGVQLAAVLPVEKGHLKQLIDDLRGQDAKIVSMFSHLDQVDETRRRVYIRLRPMTEAEEYRLRDHIRARHQLLYWVKD</sequence>
<feature type="domain" description="CBS" evidence="3">
    <location>
        <begin position="82"/>
        <end position="140"/>
    </location>
</feature>
<gene>
    <name evidence="4" type="ORF">ENR59_07260</name>
</gene>
<accession>A0A7C4AHB9</accession>
<dbReference type="SMART" id="SM00116">
    <property type="entry name" value="CBS"/>
    <property type="match status" value="2"/>
</dbReference>
<dbReference type="AlphaFoldDB" id="A0A7C4AHB9"/>
<dbReference type="PANTHER" id="PTHR43080">
    <property type="entry name" value="CBS DOMAIN-CONTAINING PROTEIN CBSX3, MITOCHONDRIAL"/>
    <property type="match status" value="1"/>
</dbReference>
<dbReference type="Pfam" id="PF00571">
    <property type="entry name" value="CBS"/>
    <property type="match status" value="2"/>
</dbReference>
<evidence type="ECO:0000256" key="2">
    <source>
        <dbReference type="PROSITE-ProRule" id="PRU00703"/>
    </source>
</evidence>
<feature type="domain" description="CBS" evidence="3">
    <location>
        <begin position="7"/>
        <end position="64"/>
    </location>
</feature>
<dbReference type="SUPFAM" id="SSF54631">
    <property type="entry name" value="CBS-domain pair"/>
    <property type="match status" value="1"/>
</dbReference>
<evidence type="ECO:0000313" key="4">
    <source>
        <dbReference type="EMBL" id="HGG92737.1"/>
    </source>
</evidence>
<reference evidence="4" key="1">
    <citation type="journal article" date="2020" name="mSystems">
        <title>Genome- and Community-Level Interaction Insights into Carbon Utilization and Element Cycling Functions of Hydrothermarchaeota in Hydrothermal Sediment.</title>
        <authorList>
            <person name="Zhou Z."/>
            <person name="Liu Y."/>
            <person name="Xu W."/>
            <person name="Pan J."/>
            <person name="Luo Z.H."/>
            <person name="Li M."/>
        </authorList>
    </citation>
    <scope>NUCLEOTIDE SEQUENCE [LARGE SCALE GENOMIC DNA]</scope>
    <source>
        <strain evidence="4">SpSt-413</strain>
    </source>
</reference>
<dbReference type="InterPro" id="IPR000644">
    <property type="entry name" value="CBS_dom"/>
</dbReference>
<protein>
    <submittedName>
        <fullName evidence="4">CBS domain-containing protein</fullName>
    </submittedName>
</protein>
<dbReference type="Gene3D" id="3.10.580.10">
    <property type="entry name" value="CBS-domain"/>
    <property type="match status" value="1"/>
</dbReference>